<keyword evidence="6 7" id="KW-0326">Glycosidase</keyword>
<comment type="caution">
    <text evidence="12">The sequence shown here is derived from an EMBL/GenBank/DDBJ whole genome shotgun (WGS) entry which is preliminary data.</text>
</comment>
<accession>A0A8H4QWR3</accession>
<dbReference type="InterPro" id="IPR025705">
    <property type="entry name" value="Beta_hexosaminidase_sua/sub"/>
</dbReference>
<comment type="catalytic activity">
    <reaction evidence="1 7">
        <text>Hydrolysis of terminal non-reducing N-acetyl-D-hexosamine residues in N-acetyl-beta-D-hexosaminides.</text>
        <dbReference type="EC" id="3.2.1.52"/>
    </reaction>
</comment>
<dbReference type="AlphaFoldDB" id="A0A8H4QWR3"/>
<feature type="signal peptide" evidence="9">
    <location>
        <begin position="1"/>
        <end position="21"/>
    </location>
</feature>
<keyword evidence="5" id="KW-0325">Glycoprotein</keyword>
<dbReference type="PANTHER" id="PTHR22600">
    <property type="entry name" value="BETA-HEXOSAMINIDASE"/>
    <property type="match status" value="1"/>
</dbReference>
<evidence type="ECO:0000256" key="1">
    <source>
        <dbReference type="ARBA" id="ARBA00001231"/>
    </source>
</evidence>
<gene>
    <name evidence="12" type="ORF">D9613_005834</name>
</gene>
<dbReference type="Gene3D" id="3.30.379.10">
    <property type="entry name" value="Chitobiase/beta-hexosaminidase domain 2-like"/>
    <property type="match status" value="1"/>
</dbReference>
<dbReference type="PANTHER" id="PTHR22600:SF26">
    <property type="entry name" value="BETA-N-ACETYLHEXOSAMINIDASE"/>
    <property type="match status" value="1"/>
</dbReference>
<evidence type="ECO:0000259" key="10">
    <source>
        <dbReference type="Pfam" id="PF00728"/>
    </source>
</evidence>
<feature type="domain" description="Beta-hexosaminidase eukaryotic type N-terminal" evidence="11">
    <location>
        <begin position="22"/>
        <end position="156"/>
    </location>
</feature>
<dbReference type="PIRSF" id="PIRSF001093">
    <property type="entry name" value="B-hxosamndse_ab_euk"/>
    <property type="match status" value="1"/>
</dbReference>
<evidence type="ECO:0000256" key="4">
    <source>
        <dbReference type="ARBA" id="ARBA00022801"/>
    </source>
</evidence>
<dbReference type="GO" id="GO:0030203">
    <property type="term" value="P:glycosaminoglycan metabolic process"/>
    <property type="evidence" value="ECO:0007669"/>
    <property type="project" value="TreeGrafter"/>
</dbReference>
<dbReference type="InterPro" id="IPR029018">
    <property type="entry name" value="Hex-like_dom2"/>
</dbReference>
<dbReference type="FunFam" id="3.20.20.80:FF:000063">
    <property type="entry name" value="Beta-hexosaminidase"/>
    <property type="match status" value="1"/>
</dbReference>
<feature type="domain" description="Glycoside hydrolase family 20 catalytic" evidence="10">
    <location>
        <begin position="179"/>
        <end position="528"/>
    </location>
</feature>
<evidence type="ECO:0000259" key="11">
    <source>
        <dbReference type="Pfam" id="PF14845"/>
    </source>
</evidence>
<sequence length="573" mass="62529">MLPQALVALSLFLSAVQPASALWPQPRQITTDQTALKLSPGFDIKLTGIHNAPKDLTDAVSRTSSFLRKDKLEALVVDRGASSAKVVKAAKSLKALRVSLTGDSKTVKSISEEATLPLESRSESYTLTIPADGSDATLQANSTLGLFRGLTTFEQIWYELDGNTYTLQAPFDIVDSPAYPYRGLMLDTARNFFPVEDIKRTLDAMSWAKINTFHWHVVDSQSFPLQIPGFMELSQTAAYNSRAVYSPADVKDVVSYAAARGIDVIAEIDTPGHTAAIAKSHPEHIACPEASPWTQFANEPPAGQLRLANEQTTKFTSSLLTSAASLFKSHYFGTGGDEINLNCYAKDEQTQAELTAQNKTIDSALDAFTQASHKALKAVGKTPVVWEGKQTSLKNPHKYSSTSTEMLLVHPVTLDPETLVLVWISADNVKSVVDKGFKVIHAANDYFYLDCGGGGWVGQNVLGNSWCDPFKTWQKAYSFDPLANLTPDQHHLVQGGQHLLWTEQSSPSNLDSTVWPRAATSAEVFWSGPGGDVGAALPRLHDLAYRYKQRGVRAISLQPEWCALRPGKCDLNA</sequence>
<dbReference type="SUPFAM" id="SSF55545">
    <property type="entry name" value="beta-N-acetylhexosaminidase-like domain"/>
    <property type="match status" value="1"/>
</dbReference>
<evidence type="ECO:0000256" key="6">
    <source>
        <dbReference type="ARBA" id="ARBA00023295"/>
    </source>
</evidence>
<keyword evidence="3 9" id="KW-0732">Signal</keyword>
<dbReference type="SUPFAM" id="SSF51445">
    <property type="entry name" value="(Trans)glycosidases"/>
    <property type="match status" value="1"/>
</dbReference>
<dbReference type="EC" id="3.2.1.52" evidence="7"/>
<proteinExistence type="inferred from homology"/>
<dbReference type="GO" id="GO:0016020">
    <property type="term" value="C:membrane"/>
    <property type="evidence" value="ECO:0007669"/>
    <property type="project" value="TreeGrafter"/>
</dbReference>
<dbReference type="PRINTS" id="PR00738">
    <property type="entry name" value="GLHYDRLASE20"/>
</dbReference>
<evidence type="ECO:0000256" key="7">
    <source>
        <dbReference type="PIRNR" id="PIRNR001093"/>
    </source>
</evidence>
<dbReference type="CDD" id="cd06562">
    <property type="entry name" value="GH20_HexA_HexB-like"/>
    <property type="match status" value="1"/>
</dbReference>
<dbReference type="Proteomes" id="UP000521872">
    <property type="component" value="Unassembled WGS sequence"/>
</dbReference>
<dbReference type="InterPro" id="IPR029019">
    <property type="entry name" value="HEX_eukaryotic_N"/>
</dbReference>
<organism evidence="12 13">
    <name type="scientific">Agrocybe pediades</name>
    <dbReference type="NCBI Taxonomy" id="84607"/>
    <lineage>
        <taxon>Eukaryota</taxon>
        <taxon>Fungi</taxon>
        <taxon>Dikarya</taxon>
        <taxon>Basidiomycota</taxon>
        <taxon>Agaricomycotina</taxon>
        <taxon>Agaricomycetes</taxon>
        <taxon>Agaricomycetidae</taxon>
        <taxon>Agaricales</taxon>
        <taxon>Agaricineae</taxon>
        <taxon>Strophariaceae</taxon>
        <taxon>Agrocybe</taxon>
    </lineage>
</organism>
<dbReference type="Pfam" id="PF00728">
    <property type="entry name" value="Glyco_hydro_20"/>
    <property type="match status" value="1"/>
</dbReference>
<dbReference type="GO" id="GO:0004563">
    <property type="term" value="F:beta-N-acetylhexosaminidase activity"/>
    <property type="evidence" value="ECO:0007669"/>
    <property type="project" value="UniProtKB-EC"/>
</dbReference>
<comment type="similarity">
    <text evidence="2 7">Belongs to the glycosyl hydrolase 20 family.</text>
</comment>
<feature type="active site" description="Proton donor" evidence="8">
    <location>
        <position position="338"/>
    </location>
</feature>
<dbReference type="Pfam" id="PF14845">
    <property type="entry name" value="Glycohydro_20b2"/>
    <property type="match status" value="1"/>
</dbReference>
<evidence type="ECO:0000256" key="3">
    <source>
        <dbReference type="ARBA" id="ARBA00022729"/>
    </source>
</evidence>
<evidence type="ECO:0000313" key="13">
    <source>
        <dbReference type="Proteomes" id="UP000521872"/>
    </source>
</evidence>
<dbReference type="InterPro" id="IPR017853">
    <property type="entry name" value="GH"/>
</dbReference>
<evidence type="ECO:0000256" key="5">
    <source>
        <dbReference type="ARBA" id="ARBA00023180"/>
    </source>
</evidence>
<evidence type="ECO:0000313" key="12">
    <source>
        <dbReference type="EMBL" id="KAF4617722.1"/>
    </source>
</evidence>
<dbReference type="GO" id="GO:0005975">
    <property type="term" value="P:carbohydrate metabolic process"/>
    <property type="evidence" value="ECO:0007669"/>
    <property type="project" value="InterPro"/>
</dbReference>
<keyword evidence="4 7" id="KW-0378">Hydrolase</keyword>
<name>A0A8H4QWR3_9AGAR</name>
<dbReference type="Gene3D" id="3.20.20.80">
    <property type="entry name" value="Glycosidases"/>
    <property type="match status" value="1"/>
</dbReference>
<evidence type="ECO:0000256" key="2">
    <source>
        <dbReference type="ARBA" id="ARBA00006285"/>
    </source>
</evidence>
<evidence type="ECO:0000256" key="9">
    <source>
        <dbReference type="SAM" id="SignalP"/>
    </source>
</evidence>
<dbReference type="InterPro" id="IPR015883">
    <property type="entry name" value="Glyco_hydro_20_cat"/>
</dbReference>
<evidence type="ECO:0000256" key="8">
    <source>
        <dbReference type="PIRSR" id="PIRSR001093-1"/>
    </source>
</evidence>
<reference evidence="12 13" key="1">
    <citation type="submission" date="2019-12" db="EMBL/GenBank/DDBJ databases">
        <authorList>
            <person name="Floudas D."/>
            <person name="Bentzer J."/>
            <person name="Ahren D."/>
            <person name="Johansson T."/>
            <person name="Persson P."/>
            <person name="Tunlid A."/>
        </authorList>
    </citation>
    <scope>NUCLEOTIDE SEQUENCE [LARGE SCALE GENOMIC DNA]</scope>
    <source>
        <strain evidence="12 13">CBS 102.39</strain>
    </source>
</reference>
<feature type="chain" id="PRO_5034832842" description="Beta-hexosaminidase" evidence="9">
    <location>
        <begin position="22"/>
        <end position="573"/>
    </location>
</feature>
<protein>
    <recommendedName>
        <fullName evidence="7">Beta-hexosaminidase</fullName>
        <ecNumber evidence="7">3.2.1.52</ecNumber>
    </recommendedName>
</protein>
<keyword evidence="13" id="KW-1185">Reference proteome</keyword>
<dbReference type="EMBL" id="JAACJL010000030">
    <property type="protein sequence ID" value="KAF4617722.1"/>
    <property type="molecule type" value="Genomic_DNA"/>
</dbReference>